<dbReference type="PANTHER" id="PTHR44013">
    <property type="entry name" value="ZINC-TYPE ALCOHOL DEHYDROGENASE-LIKE PROTEIN C16A3.02C"/>
    <property type="match status" value="1"/>
</dbReference>
<dbReference type="Gene3D" id="3.90.180.10">
    <property type="entry name" value="Medium-chain alcohol dehydrogenases, catalytic domain"/>
    <property type="match status" value="1"/>
</dbReference>
<dbReference type="Pfam" id="PF13602">
    <property type="entry name" value="ADH_zinc_N_2"/>
    <property type="match status" value="1"/>
</dbReference>
<dbReference type="InterPro" id="IPR052733">
    <property type="entry name" value="Chloroplast_QOR"/>
</dbReference>
<organism evidence="2">
    <name type="scientific">Panicum hallii</name>
    <dbReference type="NCBI Taxonomy" id="206008"/>
    <lineage>
        <taxon>Eukaryota</taxon>
        <taxon>Viridiplantae</taxon>
        <taxon>Streptophyta</taxon>
        <taxon>Embryophyta</taxon>
        <taxon>Tracheophyta</taxon>
        <taxon>Spermatophyta</taxon>
        <taxon>Magnoliopsida</taxon>
        <taxon>Liliopsida</taxon>
        <taxon>Poales</taxon>
        <taxon>Poaceae</taxon>
        <taxon>PACMAD clade</taxon>
        <taxon>Panicoideae</taxon>
        <taxon>Panicodae</taxon>
        <taxon>Paniceae</taxon>
        <taxon>Panicinae</taxon>
        <taxon>Panicum</taxon>
        <taxon>Panicum sect. Panicum</taxon>
    </lineage>
</organism>
<dbReference type="PANTHER" id="PTHR44013:SF2">
    <property type="entry name" value="OS09G0502500 PROTEIN"/>
    <property type="match status" value="1"/>
</dbReference>
<name>A0A2T8KR22_9POAL</name>
<dbReference type="GO" id="GO:0016491">
    <property type="term" value="F:oxidoreductase activity"/>
    <property type="evidence" value="ECO:0007669"/>
    <property type="project" value="InterPro"/>
</dbReference>
<evidence type="ECO:0000313" key="2">
    <source>
        <dbReference type="EMBL" id="PVH64641.1"/>
    </source>
</evidence>
<dbReference type="InterPro" id="IPR011032">
    <property type="entry name" value="GroES-like_sf"/>
</dbReference>
<dbReference type="InterPro" id="IPR013154">
    <property type="entry name" value="ADH-like_N"/>
</dbReference>
<reference evidence="2" key="1">
    <citation type="submission" date="2018-04" db="EMBL/GenBank/DDBJ databases">
        <title>WGS assembly of Panicum hallii.</title>
        <authorList>
            <person name="Lovell J."/>
            <person name="Jenkins J."/>
            <person name="Lowry D."/>
            <person name="Mamidi S."/>
            <person name="Sreedasyam A."/>
            <person name="Weng X."/>
            <person name="Barry K."/>
            <person name="Bonette J."/>
            <person name="Campitelli B."/>
            <person name="Daum C."/>
            <person name="Gordon S."/>
            <person name="Gould B."/>
            <person name="Lipzen A."/>
            <person name="Macqueen A."/>
            <person name="Palacio-Mejia J."/>
            <person name="Plott C."/>
            <person name="Shakirov E."/>
            <person name="Shu S."/>
            <person name="Yoshinaga Y."/>
            <person name="Zane M."/>
            <person name="Rokhsar D."/>
            <person name="Grimwood J."/>
            <person name="Schmutz J."/>
            <person name="Juenger T."/>
        </authorList>
    </citation>
    <scope>NUCLEOTIDE SEQUENCE [LARGE SCALE GENOMIC DNA]</scope>
    <source>
        <strain evidence="2">FIL2</strain>
    </source>
</reference>
<dbReference type="SUPFAM" id="SSF50129">
    <property type="entry name" value="GroES-like"/>
    <property type="match status" value="1"/>
</dbReference>
<dbReference type="SUPFAM" id="SSF51735">
    <property type="entry name" value="NAD(P)-binding Rossmann-fold domains"/>
    <property type="match status" value="1"/>
</dbReference>
<dbReference type="CDD" id="cd08267">
    <property type="entry name" value="MDR1"/>
    <property type="match status" value="1"/>
</dbReference>
<dbReference type="Gene3D" id="3.40.50.720">
    <property type="entry name" value="NAD(P)-binding Rossmann-like Domain"/>
    <property type="match status" value="1"/>
</dbReference>
<accession>A0A2T8KR22</accession>
<dbReference type="SMART" id="SM00829">
    <property type="entry name" value="PKS_ER"/>
    <property type="match status" value="1"/>
</dbReference>
<sequence>MEATSINRVDWKFQKGVARPVMPRKFPFISGFDLAGEVVEVGAGVCEFKPGDKVIAINFPGGGGLAEYAVASASLTALRPPEVSAAQGACLPVAAVTALRALQTAGVSLDPDTARGGDGTGRRMNVLVTGASGGVGHFAVQLARLGGHNVTATCGARNLGLVRELGADEALDYGTPEGAALRSPSGRRYDAVVHCAAAAVPWSVFRPALAAAGMVVDITPGLVAGATAILQKLTFSKKRLVPLLVTPRKDEMELLVGMVKQGRFTAVIDSRYQLSRAQEGWAKSLSGHATGKVVVEMGGPE</sequence>
<protein>
    <recommendedName>
        <fullName evidence="1">Enoyl reductase (ER) domain-containing protein</fullName>
    </recommendedName>
</protein>
<dbReference type="AlphaFoldDB" id="A0A2T8KR22"/>
<dbReference type="Proteomes" id="UP000243499">
    <property type="component" value="Chromosome 2"/>
</dbReference>
<dbReference type="Gramene" id="PVH64641">
    <property type="protein sequence ID" value="PVH64641"/>
    <property type="gene ID" value="PAHAL_2G322000"/>
</dbReference>
<dbReference type="InterPro" id="IPR020843">
    <property type="entry name" value="ER"/>
</dbReference>
<proteinExistence type="predicted"/>
<dbReference type="Pfam" id="PF08240">
    <property type="entry name" value="ADH_N"/>
    <property type="match status" value="1"/>
</dbReference>
<feature type="domain" description="Enoyl reductase (ER)" evidence="1">
    <location>
        <begin position="4"/>
        <end position="295"/>
    </location>
</feature>
<gene>
    <name evidence="2" type="ORF">PAHAL_2G322000</name>
</gene>
<dbReference type="EMBL" id="CM008047">
    <property type="protein sequence ID" value="PVH64641.1"/>
    <property type="molecule type" value="Genomic_DNA"/>
</dbReference>
<evidence type="ECO:0000259" key="1">
    <source>
        <dbReference type="SMART" id="SM00829"/>
    </source>
</evidence>
<dbReference type="InterPro" id="IPR036291">
    <property type="entry name" value="NAD(P)-bd_dom_sf"/>
</dbReference>